<proteinExistence type="predicted"/>
<dbReference type="EMBL" id="WBZC01000016">
    <property type="protein sequence ID" value="KAB3535628.1"/>
    <property type="molecule type" value="Genomic_DNA"/>
</dbReference>
<reference evidence="2 3" key="1">
    <citation type="submission" date="2019-10" db="EMBL/GenBank/DDBJ databases">
        <title>Alkaliphilus serpentinus sp. nov. and Alkaliphilus pronyensis sp. nov., two novel anaerobic alkaliphilic species isolated from the serpentinized-hosted hydrothermal field of the Prony Bay (New Caledonia).</title>
        <authorList>
            <person name="Postec A."/>
        </authorList>
    </citation>
    <scope>NUCLEOTIDE SEQUENCE [LARGE SCALE GENOMIC DNA]</scope>
    <source>
        <strain evidence="2 3">LacV</strain>
    </source>
</reference>
<sequence>MKFKRTLSCVLIAITLITSISIYSFSNSYPIEDYRDVVVWDSNNERVDKPHAEFEVQHIDGADNKNVGNITSDSGVIKRVVVGDKIKVSDDNSTRGSGGKFKSWDFQVHSQSTKIEGHKNTSPVGKEITINTDGYWDFYLAVRDDKNVKLPTGGTYHNWSDNGSHSMLDDKRVDIDGVIWKWYFSWIRVVAEYARAEIRHIDLDTGENIIPVENISNLTAGNYSYSKKDFQEYEFVKSAVGYTWDELVSSAGRNEKIESRNVKLSGDNKMAFLTFYYKKEAPPRTDTYVDVNGITNPASVQFTGSDIPTKVNVEGTLHNFDNKEDINYWILFVKPEGASKWNTQVVNEKEMSVERVFNELINKSVMDGKEEYIQNYEMKARVYIDSYYIESDVKKVSTHVYKTKPSPPQEPPAPPQDPKEPPVAIINGPTEVMVGDDVIFSGYRSYTQEPGATMIHYLWYSDPNDINVDGVDKPSLNTRFNEIKEYELCLQVVDSFDGGDYTTHMVNVIPPVPKARIKIDGNRANNAIIVDGRTSRGNDLYPIDWSKAQWEVTAIEGGTLENVYFEVPEGNITYQNKKVIITGLDKFRLQSNSENNLEFKLYVENTYGNSDEATVSRKIEPDLAPIVDFTTVTTIFRDPDNNNKATIKATDLSHSLDGDIIKDRIWKVYYNNNNGNIVNYNNNSEGISYNANWSLLQTIKKGQSDFTLDLDVSEIGKYRLELEVAEDFKNPSLPNGSYRKVINNSLHNIYVDFSVYKQTSDSSTIDINKKVIEVKNIAPVVNLQMLKKPKVDISLAYDEMGISEDQLLSKLNSILIPKLEANNIQYEINIDLALGKLNKRDLQLEKKQIPIDFKKAGHHTSGLKETADFVAVNHEKEELVIAYRLIDEVNLKWTDTLRVVILDIETNTIKDTYDLDVYISHKSNTFLKKASAILDNKLYFCYSEYCFFDTGEDLTFAALDLEEKKVVNKKRIDNNGSNSSVSLENHNNYFYIRRGTSVYKIDKDGNLVYKYKMQYESDERYDFDYKRDKAYKIKPKTSHSSYMIIIDMAADKEINTIIFNHYNWENVTTADAVVAATDYGLFVYNTTQPVELVRFNYVNYEYERISVSGLIGYPYHSDFTRQFEFGDRYARVYYYGSGIASDEPVLREEYILDMKDISYVSGKDYTYTNNSKSPMSNYVVDEDLVYSFAINWDRNSLYARVWEGDTVIDGLYLDRHSRGQKLLNKKFGIGMYTKEDVNAYIVYFRDLVRDLAYKPKKEWDKEKHNFSIFFSNKPEIEIVDPVQTITTLAENNVNFIGVGNNDNKGQIENIAVNNFDNGLFLSIDDIDNSINELSDYIIQKAKEDILLDYYVLIDEEIEFKTFYEDKENDPIMDERWLFQHDPNYFENSMGLDERSGVYINEPIRKFEKAGHFKTLPQLRDNPKDDNRFDAYRLWSLDTTEINLYAHRRAISDFNYTLQYNPTQNNFTISIRNTAYDLDHISKYDRGIVDVIYKYKEINSNRWIDGKPSILDINKEYLILQTVEDREGVWSFPKIEHINTSIENIPPIITVTPEKTEGWYNKEKAITDGELTLQVTANAFMGKTISQVRHSWSNSITTPAAWTTTTQSNFNVTQTSDGIWYLHIEATDSGGQNTAAVFGPYKIDRTPPTPPTINNNQAWTNVSQVPVTIKNGTDNLSGVDRVEYRLTGATTLNWTTYTGQFNIVNAGITNIYARTIDVAGNTSTDTNSKVRIDRTPPTIDTDLKSYEGMEAIDVTITASDTGGSALKDMRYKWTTSTTKPTTGWTTTTQSNVTTPRDTEGEWYLHMESFDNAGNSYYRYRGPYIINFLSVSATLLPNPAMAGDQLIFDITTEGYADTLEIFVDPDIIAMDKRVDMGYEAQEYPVTAQINKHVNIKTDTIKFILWVTTEETLDKNNNRLREPYKFTVRAWKGTSYKEVELELEVQGNILRLLKPGIKNKHDR</sequence>
<dbReference type="NCBIfam" id="NF047446">
    <property type="entry name" value="barrel_OmpL47"/>
    <property type="match status" value="1"/>
</dbReference>
<keyword evidence="3" id="KW-1185">Reference proteome</keyword>
<dbReference type="RefSeq" id="WP_151860645.1">
    <property type="nucleotide sequence ID" value="NZ_WBZC01000016.1"/>
</dbReference>
<evidence type="ECO:0000256" key="1">
    <source>
        <dbReference type="SAM" id="MobiDB-lite"/>
    </source>
</evidence>
<name>A0A6I0F045_9FIRM</name>
<dbReference type="Proteomes" id="UP000432715">
    <property type="component" value="Unassembled WGS sequence"/>
</dbReference>
<evidence type="ECO:0000313" key="2">
    <source>
        <dbReference type="EMBL" id="KAB3535628.1"/>
    </source>
</evidence>
<accession>A0A6I0F045</accession>
<dbReference type="InterPro" id="IPR058094">
    <property type="entry name" value="Ig-like_OmpL47-like"/>
</dbReference>
<dbReference type="Gene3D" id="2.60.40.10">
    <property type="entry name" value="Immunoglobulins"/>
    <property type="match status" value="1"/>
</dbReference>
<evidence type="ECO:0000313" key="3">
    <source>
        <dbReference type="Proteomes" id="UP000432715"/>
    </source>
</evidence>
<gene>
    <name evidence="2" type="ORF">F8154_05720</name>
</gene>
<evidence type="ECO:0008006" key="4">
    <source>
        <dbReference type="Google" id="ProtNLM"/>
    </source>
</evidence>
<comment type="caution">
    <text evidence="2">The sequence shown here is derived from an EMBL/GenBank/DDBJ whole genome shotgun (WGS) entry which is preliminary data.</text>
</comment>
<organism evidence="2 3">
    <name type="scientific">Alkaliphilus pronyensis</name>
    <dbReference type="NCBI Taxonomy" id="1482732"/>
    <lineage>
        <taxon>Bacteria</taxon>
        <taxon>Bacillati</taxon>
        <taxon>Bacillota</taxon>
        <taxon>Clostridia</taxon>
        <taxon>Peptostreptococcales</taxon>
        <taxon>Natronincolaceae</taxon>
        <taxon>Alkaliphilus</taxon>
    </lineage>
</organism>
<feature type="compositionally biased region" description="Pro residues" evidence="1">
    <location>
        <begin position="405"/>
        <end position="416"/>
    </location>
</feature>
<feature type="region of interest" description="Disordered" evidence="1">
    <location>
        <begin position="399"/>
        <end position="422"/>
    </location>
</feature>
<dbReference type="OrthoDB" id="174569at2"/>
<dbReference type="InterPro" id="IPR013783">
    <property type="entry name" value="Ig-like_fold"/>
</dbReference>
<protein>
    <recommendedName>
        <fullName evidence="4">Ig-like domain-containing protein</fullName>
    </recommendedName>
</protein>